<protein>
    <recommendedName>
        <fullName evidence="5">DUF1917-domain-containing protein</fullName>
    </recommendedName>
</protein>
<feature type="compositionally biased region" description="Basic and acidic residues" evidence="2">
    <location>
        <begin position="95"/>
        <end position="104"/>
    </location>
</feature>
<feature type="region of interest" description="Disordered" evidence="2">
    <location>
        <begin position="1"/>
        <end position="27"/>
    </location>
</feature>
<name>W9YSA2_9EURO</name>
<organism evidence="3 4">
    <name type="scientific">Capronia epimyces CBS 606.96</name>
    <dbReference type="NCBI Taxonomy" id="1182542"/>
    <lineage>
        <taxon>Eukaryota</taxon>
        <taxon>Fungi</taxon>
        <taxon>Dikarya</taxon>
        <taxon>Ascomycota</taxon>
        <taxon>Pezizomycotina</taxon>
        <taxon>Eurotiomycetes</taxon>
        <taxon>Chaetothyriomycetidae</taxon>
        <taxon>Chaetothyriales</taxon>
        <taxon>Herpotrichiellaceae</taxon>
        <taxon>Capronia</taxon>
    </lineage>
</organism>
<dbReference type="SUPFAM" id="SSF55418">
    <property type="entry name" value="eIF4e-like"/>
    <property type="match status" value="1"/>
</dbReference>
<dbReference type="EMBL" id="AMGY01000004">
    <property type="protein sequence ID" value="EXJ85164.1"/>
    <property type="molecule type" value="Genomic_DNA"/>
</dbReference>
<feature type="compositionally biased region" description="Low complexity" evidence="2">
    <location>
        <begin position="1"/>
        <end position="13"/>
    </location>
</feature>
<comment type="similarity">
    <text evidence="1">Belongs to the UPF0696 family.</text>
</comment>
<dbReference type="Proteomes" id="UP000019478">
    <property type="component" value="Unassembled WGS sequence"/>
</dbReference>
<evidence type="ECO:0000256" key="1">
    <source>
        <dbReference type="ARBA" id="ARBA00010568"/>
    </source>
</evidence>
<feature type="compositionally biased region" description="Polar residues" evidence="2">
    <location>
        <begin position="44"/>
        <end position="53"/>
    </location>
</feature>
<sequence length="521" mass="56130">MPQAPPTTTAMPHAPAPPTEASSSTAEILVSIPDDLFSEESDFYGNSNSSSKSHYTKQAAAYDPDRYWAVHHWNAQVVAVRGKKAQKRAARLRAKKDAEKRAQAEAEAAAEAAAAEAEGEAEADNGEVDGAQPAVDQEQKRDNVKDEDEEATQSPDDRMVVDNYNDHKDSLDTTAAPASPTPRPQNFYEGQKNAKQLSELVADFLARLPPSTTTISTGGPWIWIANPYPSRHIATGMANNNTNNKVNNANNKVSNASLSDRNRINVPESGNIQTFKQLGLRLLDKYTSRKREVEAQNPGKAAGTITRLLRSERTHLEAAILDLARTTHVTCGKWMLFPSPDDVDRVWAVVAHGTWDGRLGISAKVAVAETETNTSTRSETETATNTSGASNRGHDGDSDPARKQQQHRLICIYTSDFEDKADVKRVLVGMKDLGLLNTKGGGYGSGSAYFRAGGGDGGGGGAGTGGLMTIYYKCDAYTWLDITSGNEYKLKASLYCSKDFLDDGPALGSSTAAGYFGYGKK</sequence>
<feature type="compositionally biased region" description="Basic and acidic residues" evidence="2">
    <location>
        <begin position="392"/>
        <end position="401"/>
    </location>
</feature>
<dbReference type="OrthoDB" id="10067381at2759"/>
<dbReference type="InterPro" id="IPR023398">
    <property type="entry name" value="TIF_eIF4e-like"/>
</dbReference>
<dbReference type="InterPro" id="IPR015034">
    <property type="entry name" value="Bles03"/>
</dbReference>
<dbReference type="Pfam" id="PF08939">
    <property type="entry name" value="Bles03"/>
    <property type="match status" value="2"/>
</dbReference>
<dbReference type="RefSeq" id="XP_007734149.1">
    <property type="nucleotide sequence ID" value="XM_007735959.1"/>
</dbReference>
<comment type="caution">
    <text evidence="3">The sequence shown here is derived from an EMBL/GenBank/DDBJ whole genome shotgun (WGS) entry which is preliminary data.</text>
</comment>
<dbReference type="AlphaFoldDB" id="W9YSA2"/>
<keyword evidence="4" id="KW-1185">Reference proteome</keyword>
<dbReference type="HOGENOM" id="CLU_051869_0_2_1"/>
<dbReference type="eggNOG" id="ENOG502SG47">
    <property type="taxonomic scope" value="Eukaryota"/>
</dbReference>
<dbReference type="PANTHER" id="PTHR31977:SF1">
    <property type="entry name" value="UPF0696 PROTEIN C11ORF68"/>
    <property type="match status" value="1"/>
</dbReference>
<evidence type="ECO:0008006" key="5">
    <source>
        <dbReference type="Google" id="ProtNLM"/>
    </source>
</evidence>
<dbReference type="GeneID" id="19169949"/>
<feature type="compositionally biased region" description="Low complexity" evidence="2">
    <location>
        <begin position="368"/>
        <end position="387"/>
    </location>
</feature>
<feature type="compositionally biased region" description="Basic and acidic residues" evidence="2">
    <location>
        <begin position="155"/>
        <end position="171"/>
    </location>
</feature>
<proteinExistence type="inferred from homology"/>
<gene>
    <name evidence="3" type="ORF">A1O3_05839</name>
</gene>
<feature type="region of interest" description="Disordered" evidence="2">
    <location>
        <begin position="368"/>
        <end position="401"/>
    </location>
</feature>
<feature type="region of interest" description="Disordered" evidence="2">
    <location>
        <begin position="81"/>
        <end position="188"/>
    </location>
</feature>
<evidence type="ECO:0000313" key="3">
    <source>
        <dbReference type="EMBL" id="EXJ85164.1"/>
    </source>
</evidence>
<dbReference type="PANTHER" id="PTHR31977">
    <property type="entry name" value="UPF0696 PROTEIN C11ORF68"/>
    <property type="match status" value="1"/>
</dbReference>
<feature type="compositionally biased region" description="Acidic residues" evidence="2">
    <location>
        <begin position="117"/>
        <end position="127"/>
    </location>
</feature>
<feature type="region of interest" description="Disordered" evidence="2">
    <location>
        <begin position="39"/>
        <end position="59"/>
    </location>
</feature>
<accession>W9YSA2</accession>
<evidence type="ECO:0000313" key="4">
    <source>
        <dbReference type="Proteomes" id="UP000019478"/>
    </source>
</evidence>
<feature type="compositionally biased region" description="Low complexity" evidence="2">
    <location>
        <begin position="105"/>
        <end position="116"/>
    </location>
</feature>
<dbReference type="Gene3D" id="3.30.760.10">
    <property type="entry name" value="RNA Cap, Translation Initiation Factor Eif4e"/>
    <property type="match status" value="1"/>
</dbReference>
<reference evidence="3 4" key="1">
    <citation type="submission" date="2013-03" db="EMBL/GenBank/DDBJ databases">
        <title>The Genome Sequence of Capronia epimyces CBS 606.96.</title>
        <authorList>
            <consortium name="The Broad Institute Genomics Platform"/>
            <person name="Cuomo C."/>
            <person name="de Hoog S."/>
            <person name="Gorbushina A."/>
            <person name="Walker B."/>
            <person name="Young S.K."/>
            <person name="Zeng Q."/>
            <person name="Gargeya S."/>
            <person name="Fitzgerald M."/>
            <person name="Haas B."/>
            <person name="Abouelleil A."/>
            <person name="Allen A.W."/>
            <person name="Alvarado L."/>
            <person name="Arachchi H.M."/>
            <person name="Berlin A.M."/>
            <person name="Chapman S.B."/>
            <person name="Gainer-Dewar J."/>
            <person name="Goldberg J."/>
            <person name="Griggs A."/>
            <person name="Gujja S."/>
            <person name="Hansen M."/>
            <person name="Howarth C."/>
            <person name="Imamovic A."/>
            <person name="Ireland A."/>
            <person name="Larimer J."/>
            <person name="McCowan C."/>
            <person name="Murphy C."/>
            <person name="Pearson M."/>
            <person name="Poon T.W."/>
            <person name="Priest M."/>
            <person name="Roberts A."/>
            <person name="Saif S."/>
            <person name="Shea T."/>
            <person name="Sisk P."/>
            <person name="Sykes S."/>
            <person name="Wortman J."/>
            <person name="Nusbaum C."/>
            <person name="Birren B."/>
        </authorList>
    </citation>
    <scope>NUCLEOTIDE SEQUENCE [LARGE SCALE GENOMIC DNA]</scope>
    <source>
        <strain evidence="3 4">CBS 606.96</strain>
    </source>
</reference>
<evidence type="ECO:0000256" key="2">
    <source>
        <dbReference type="SAM" id="MobiDB-lite"/>
    </source>
</evidence>
<feature type="compositionally biased region" description="Basic residues" evidence="2">
    <location>
        <begin position="81"/>
        <end position="94"/>
    </location>
</feature>